<dbReference type="WBParaSite" id="Pan_g259.t1">
    <property type="protein sequence ID" value="Pan_g259.t1"/>
    <property type="gene ID" value="Pan_g259"/>
</dbReference>
<evidence type="ECO:0000313" key="2">
    <source>
        <dbReference type="WBParaSite" id="Pan_g259.t1"/>
    </source>
</evidence>
<dbReference type="PANTHER" id="PTHR47411:SF3">
    <property type="entry name" value="I-BETA-1,3-N-ACETYLGLUCOSAMINYLTRANSFERASE"/>
    <property type="match status" value="1"/>
</dbReference>
<dbReference type="Pfam" id="PF13896">
    <property type="entry name" value="Glyco_transf_49"/>
    <property type="match status" value="2"/>
</dbReference>
<evidence type="ECO:0000313" key="1">
    <source>
        <dbReference type="Proteomes" id="UP000492821"/>
    </source>
</evidence>
<accession>A0A7E4VS81</accession>
<reference evidence="1" key="1">
    <citation type="journal article" date="2013" name="Genetics">
        <title>The draft genome and transcriptome of Panagrellus redivivus are shaped by the harsh demands of a free-living lifestyle.</title>
        <authorList>
            <person name="Srinivasan J."/>
            <person name="Dillman A.R."/>
            <person name="Macchietto M.G."/>
            <person name="Heikkinen L."/>
            <person name="Lakso M."/>
            <person name="Fracchia K.M."/>
            <person name="Antoshechkin I."/>
            <person name="Mortazavi A."/>
            <person name="Wong G."/>
            <person name="Sternberg P.W."/>
        </authorList>
    </citation>
    <scope>NUCLEOTIDE SEQUENCE [LARGE SCALE GENOMIC DNA]</scope>
    <source>
        <strain evidence="1">MT8872</strain>
    </source>
</reference>
<name>A0A7E4VS81_PANRE</name>
<sequence>MRNEARRGASTKLHLIGDMETRYSPSFAVKVRNLTQQLVNGDLGKAVLVYRRFEMDESEGFPSNLQTLQTLINKKNRFSWYILWNSNDPNKPRIVHFEKNDTIADHCVFYNFLSRSSKKIKEYEPITLALHSSINYADYLVKKADEWDDVISYAVYLFPGHDSGLEALAKLHKCHPLINQKVSIHLVWNRSFMDEPCANDYIRNAYKVVSGNSITCDDFYFEKVKSILKENTTPLATYPINIMRNEARRGASTKLHLIGDMETRYSPSFAVKVRNLTQQLVNGDLGKAVLVYRRFEMDESEGFPANLQTVQTLINKKKLIQFHVEYYKIGHFIPNLEQWLEYSLENKEVTYEYLKYTHAEWEPQFIMTHETPYHYEHAPTRSMDHQFLCYELCRAGYSYLVMSHVYNIHFGIKKQLSALEMSVGMYGLTQKDAVMARYALYINGRYPVNENAKCPHWDNYI</sequence>
<protein>
    <submittedName>
        <fullName evidence="2">DUF5617 domain-containing protein</fullName>
    </submittedName>
</protein>
<dbReference type="PANTHER" id="PTHR47411">
    <property type="entry name" value="B3GNT1, BETA-1,3-N-ACETYLGUCOSAMINYLTRANSFERASE 1, HOMOLOG"/>
    <property type="match status" value="1"/>
</dbReference>
<proteinExistence type="predicted"/>
<keyword evidence="1" id="KW-1185">Reference proteome</keyword>
<reference evidence="2" key="2">
    <citation type="submission" date="2020-10" db="UniProtKB">
        <authorList>
            <consortium name="WormBaseParasite"/>
        </authorList>
    </citation>
    <scope>IDENTIFICATION</scope>
</reference>
<organism evidence="1 2">
    <name type="scientific">Panagrellus redivivus</name>
    <name type="common">Microworm</name>
    <dbReference type="NCBI Taxonomy" id="6233"/>
    <lineage>
        <taxon>Eukaryota</taxon>
        <taxon>Metazoa</taxon>
        <taxon>Ecdysozoa</taxon>
        <taxon>Nematoda</taxon>
        <taxon>Chromadorea</taxon>
        <taxon>Rhabditida</taxon>
        <taxon>Tylenchina</taxon>
        <taxon>Panagrolaimomorpha</taxon>
        <taxon>Panagrolaimoidea</taxon>
        <taxon>Panagrolaimidae</taxon>
        <taxon>Panagrellus</taxon>
    </lineage>
</organism>
<dbReference type="Proteomes" id="UP000492821">
    <property type="component" value="Unassembled WGS sequence"/>
</dbReference>
<dbReference type="AlphaFoldDB" id="A0A7E4VS81"/>